<keyword evidence="1" id="KW-0472">Membrane</keyword>
<evidence type="ECO:0000256" key="1">
    <source>
        <dbReference type="SAM" id="Phobius"/>
    </source>
</evidence>
<dbReference type="Proteomes" id="UP000319783">
    <property type="component" value="Unassembled WGS sequence"/>
</dbReference>
<evidence type="ECO:0000313" key="4">
    <source>
        <dbReference type="Proteomes" id="UP000319783"/>
    </source>
</evidence>
<evidence type="ECO:0000313" key="3">
    <source>
        <dbReference type="EMBL" id="TLD41779.1"/>
    </source>
</evidence>
<dbReference type="EMBL" id="SULG01000036">
    <property type="protein sequence ID" value="TLD41779.1"/>
    <property type="molecule type" value="Genomic_DNA"/>
</dbReference>
<feature type="transmembrane region" description="Helical" evidence="1">
    <location>
        <begin position="6"/>
        <end position="23"/>
    </location>
</feature>
<name>A0A533QBJ0_9BACT</name>
<keyword evidence="1" id="KW-0812">Transmembrane</keyword>
<accession>A0A533QBJ0</accession>
<feature type="domain" description="SHOCT" evidence="2">
    <location>
        <begin position="42"/>
        <end position="66"/>
    </location>
</feature>
<gene>
    <name evidence="3" type="ORF">JETT_1934</name>
</gene>
<reference evidence="3 4" key="1">
    <citation type="submission" date="2019-04" db="EMBL/GenBank/DDBJ databases">
        <title>Genome of a novel bacterium Candidatus Jettenia ecosi reconstructed from metagenome of an anammox bioreactor.</title>
        <authorList>
            <person name="Mardanov A.V."/>
            <person name="Beletsky A.V."/>
            <person name="Ravin N.V."/>
            <person name="Botchkova E.A."/>
            <person name="Litti Y.V."/>
            <person name="Nozhevnikova A.N."/>
        </authorList>
    </citation>
    <scope>NUCLEOTIDE SEQUENCE [LARGE SCALE GENOMIC DNA]</scope>
    <source>
        <strain evidence="3">J2</strain>
    </source>
</reference>
<protein>
    <recommendedName>
        <fullName evidence="2">SHOCT domain-containing protein</fullName>
    </recommendedName>
</protein>
<dbReference type="AlphaFoldDB" id="A0A533QBJ0"/>
<evidence type="ECO:0000259" key="2">
    <source>
        <dbReference type="Pfam" id="PF09851"/>
    </source>
</evidence>
<proteinExistence type="predicted"/>
<organism evidence="3 4">
    <name type="scientific">Candidatus Jettenia ecosi</name>
    <dbReference type="NCBI Taxonomy" id="2494326"/>
    <lineage>
        <taxon>Bacteria</taxon>
        <taxon>Pseudomonadati</taxon>
        <taxon>Planctomycetota</taxon>
        <taxon>Candidatus Brocadiia</taxon>
        <taxon>Candidatus Brocadiales</taxon>
        <taxon>Candidatus Brocadiaceae</taxon>
        <taxon>Candidatus Jettenia</taxon>
    </lineage>
</organism>
<comment type="caution">
    <text evidence="3">The sequence shown here is derived from an EMBL/GenBank/DDBJ whole genome shotgun (WGS) entry which is preliminary data.</text>
</comment>
<dbReference type="InterPro" id="IPR018649">
    <property type="entry name" value="SHOCT"/>
</dbReference>
<dbReference type="Pfam" id="PF09851">
    <property type="entry name" value="SHOCT"/>
    <property type="match status" value="1"/>
</dbReference>
<keyword evidence="1" id="KW-1133">Transmembrane helix</keyword>
<sequence>MYMVGWLIDILIIGFVIYFFLEYKTNKRYQHYKKVNPEEPTLEILKRRYARGEITDMEFEKIKNKLKDDLWKKGIVS</sequence>